<name>A0A5B7E6V0_PORTR</name>
<accession>A0A5B7E6V0</accession>
<protein>
    <submittedName>
        <fullName evidence="2">Uncharacterized protein</fullName>
    </submittedName>
</protein>
<reference evidence="2 3" key="1">
    <citation type="submission" date="2019-05" db="EMBL/GenBank/DDBJ databases">
        <title>Another draft genome of Portunus trituberculatus and its Hox gene families provides insights of decapod evolution.</title>
        <authorList>
            <person name="Jeong J.-H."/>
            <person name="Song I."/>
            <person name="Kim S."/>
            <person name="Choi T."/>
            <person name="Kim D."/>
            <person name="Ryu S."/>
            <person name="Kim W."/>
        </authorList>
    </citation>
    <scope>NUCLEOTIDE SEQUENCE [LARGE SCALE GENOMIC DNA]</scope>
    <source>
        <tissue evidence="2">Muscle</tissue>
    </source>
</reference>
<comment type="caution">
    <text evidence="2">The sequence shown here is derived from an EMBL/GenBank/DDBJ whole genome shotgun (WGS) entry which is preliminary data.</text>
</comment>
<dbReference type="AlphaFoldDB" id="A0A5B7E6V0"/>
<keyword evidence="3" id="KW-1185">Reference proteome</keyword>
<dbReference type="Proteomes" id="UP000324222">
    <property type="component" value="Unassembled WGS sequence"/>
</dbReference>
<sequence length="67" mass="8081">METLNEWRKMEGREQRRERRSCDDRVLFIERIEQNCSGEGKYELRRGSTLILVICRPLALTLPDWEV</sequence>
<gene>
    <name evidence="2" type="ORF">E2C01_022978</name>
</gene>
<evidence type="ECO:0000313" key="3">
    <source>
        <dbReference type="Proteomes" id="UP000324222"/>
    </source>
</evidence>
<evidence type="ECO:0000313" key="2">
    <source>
        <dbReference type="EMBL" id="MPC29731.1"/>
    </source>
</evidence>
<evidence type="ECO:0000256" key="1">
    <source>
        <dbReference type="SAM" id="MobiDB-lite"/>
    </source>
</evidence>
<organism evidence="2 3">
    <name type="scientific">Portunus trituberculatus</name>
    <name type="common">Swimming crab</name>
    <name type="synonym">Neptunus trituberculatus</name>
    <dbReference type="NCBI Taxonomy" id="210409"/>
    <lineage>
        <taxon>Eukaryota</taxon>
        <taxon>Metazoa</taxon>
        <taxon>Ecdysozoa</taxon>
        <taxon>Arthropoda</taxon>
        <taxon>Crustacea</taxon>
        <taxon>Multicrustacea</taxon>
        <taxon>Malacostraca</taxon>
        <taxon>Eumalacostraca</taxon>
        <taxon>Eucarida</taxon>
        <taxon>Decapoda</taxon>
        <taxon>Pleocyemata</taxon>
        <taxon>Brachyura</taxon>
        <taxon>Eubrachyura</taxon>
        <taxon>Portunoidea</taxon>
        <taxon>Portunidae</taxon>
        <taxon>Portuninae</taxon>
        <taxon>Portunus</taxon>
    </lineage>
</organism>
<feature type="region of interest" description="Disordered" evidence="1">
    <location>
        <begin position="1"/>
        <end position="21"/>
    </location>
</feature>
<dbReference type="EMBL" id="VSRR010002126">
    <property type="protein sequence ID" value="MPC29731.1"/>
    <property type="molecule type" value="Genomic_DNA"/>
</dbReference>
<proteinExistence type="predicted"/>